<evidence type="ECO:0000256" key="1">
    <source>
        <dbReference type="ARBA" id="ARBA00005443"/>
    </source>
</evidence>
<evidence type="ECO:0000256" key="5">
    <source>
        <dbReference type="ARBA" id="ARBA00023136"/>
    </source>
</evidence>
<evidence type="ECO:0000256" key="13">
    <source>
        <dbReference type="SAM" id="Phobius"/>
    </source>
</evidence>
<dbReference type="Pfam" id="PF04695">
    <property type="entry name" value="Pex14_N"/>
    <property type="match status" value="1"/>
</dbReference>
<evidence type="ECO:0000256" key="8">
    <source>
        <dbReference type="ARBA" id="ARBA00029691"/>
    </source>
</evidence>
<dbReference type="InterPro" id="IPR006785">
    <property type="entry name" value="Pex14_N"/>
</dbReference>
<dbReference type="PANTHER" id="PTHR23058">
    <property type="entry name" value="PEROXISOMAL MEMBRANE PROTEIN PEX14"/>
    <property type="match status" value="1"/>
</dbReference>
<dbReference type="GO" id="GO:0005102">
    <property type="term" value="F:signaling receptor binding"/>
    <property type="evidence" value="ECO:0007669"/>
    <property type="project" value="TreeGrafter"/>
</dbReference>
<organism evidence="15 16">
    <name type="scientific">Coemansia spiralis</name>
    <dbReference type="NCBI Taxonomy" id="417178"/>
    <lineage>
        <taxon>Eukaryota</taxon>
        <taxon>Fungi</taxon>
        <taxon>Fungi incertae sedis</taxon>
        <taxon>Zoopagomycota</taxon>
        <taxon>Kickxellomycotina</taxon>
        <taxon>Kickxellomycetes</taxon>
        <taxon>Kickxellales</taxon>
        <taxon>Kickxellaceae</taxon>
        <taxon>Coemansia</taxon>
    </lineage>
</organism>
<feature type="region of interest" description="Disordered" evidence="12">
    <location>
        <begin position="74"/>
        <end position="107"/>
    </location>
</feature>
<protein>
    <recommendedName>
        <fullName evidence="7 10">Peroxisomal membrane protein PEX14</fullName>
    </recommendedName>
    <alternativeName>
        <fullName evidence="8 10">Peroxin-14</fullName>
    </alternativeName>
</protein>
<comment type="function">
    <text evidence="10">Component of the PEX13-PEX14 docking complex, a translocon channel that specifically mediates the import of peroxisomal cargo proteins bound to PEX5 receptor. The PEX13-PEX14 docking complex forms a large import pore which can be opened to a diameter of about 9 nm. Mechanistically, PEX5 receptor along with cargo proteins associates with the PEX14 subunit of the PEX13-PEX14 docking complex in the cytosol, leading to the insertion of the receptor into the organelle membrane with the concomitant translocation of the cargo into the peroxisome matrix.</text>
</comment>
<feature type="transmembrane region" description="Helical" evidence="13">
    <location>
        <begin position="116"/>
        <end position="133"/>
    </location>
</feature>
<keyword evidence="3 10" id="KW-0653">Protein transport</keyword>
<evidence type="ECO:0000256" key="7">
    <source>
        <dbReference type="ARBA" id="ARBA00029502"/>
    </source>
</evidence>
<comment type="similarity">
    <text evidence="1 10">Belongs to the peroxin-14 family.</text>
</comment>
<reference evidence="15" key="1">
    <citation type="submission" date="2022-07" db="EMBL/GenBank/DDBJ databases">
        <title>Phylogenomic reconstructions and comparative analyses of Kickxellomycotina fungi.</title>
        <authorList>
            <person name="Reynolds N.K."/>
            <person name="Stajich J.E."/>
            <person name="Barry K."/>
            <person name="Grigoriev I.V."/>
            <person name="Crous P."/>
            <person name="Smith M.E."/>
        </authorList>
    </citation>
    <scope>NUCLEOTIDE SEQUENCE</scope>
    <source>
        <strain evidence="15">NRRL 3115</strain>
    </source>
</reference>
<evidence type="ECO:0000256" key="10">
    <source>
        <dbReference type="RuleBase" id="RU367032"/>
    </source>
</evidence>
<dbReference type="OrthoDB" id="441517at2759"/>
<name>A0A9W8L0F9_9FUNG</name>
<dbReference type="Gene3D" id="1.10.10.10">
    <property type="entry name" value="Winged helix-like DNA-binding domain superfamily/Winged helix DNA-binding domain"/>
    <property type="match status" value="1"/>
</dbReference>
<comment type="subcellular location">
    <subcellularLocation>
        <location evidence="9 10">Peroxisome membrane</location>
    </subcellularLocation>
</comment>
<comment type="caution">
    <text evidence="15">The sequence shown here is derived from an EMBL/GenBank/DDBJ whole genome shotgun (WGS) entry which is preliminary data.</text>
</comment>
<accession>A0A9W8L0F9</accession>
<feature type="domain" description="Peroxisome membrane anchor protein Pex14p N-terminal" evidence="14">
    <location>
        <begin position="21"/>
        <end position="65"/>
    </location>
</feature>
<sequence length="355" mass="37785">MSSEVPSSTAASAQQHPLALREDVIESAVRFLTDSKVQSSTLAKKIAFLETKGLTTEEIETALARSKSVQSSSDKQDLLVSKSSQSPAPAYGYASQTGPPVPPPPPSRPHLDWKDYFIAAVVAGGLGYGLYVLTKKYIMPLLMVCDDNKRLEEEKALLVEQNEATCKQLESLSDSTTRILDTIAQQSQKTSEAIESMASVLDRISTQEVERGSASNRLLLTLEDLQREISSLSSKMSKASETTVADVQSDIRSLRSLLLSRRVPAHGSSPGVPRPATPGTFASAFGASSPTSLAVDNNSASIDDVVDPAQTEQASNRASSPAAPIPTSTIPAWQLGLTSDETPNANKKGKQVAAE</sequence>
<evidence type="ECO:0000256" key="6">
    <source>
        <dbReference type="ARBA" id="ARBA00023140"/>
    </source>
</evidence>
<feature type="region of interest" description="Disordered" evidence="12">
    <location>
        <begin position="262"/>
        <end position="290"/>
    </location>
</feature>
<dbReference type="AlphaFoldDB" id="A0A9W8L0F9"/>
<evidence type="ECO:0000256" key="4">
    <source>
        <dbReference type="ARBA" id="ARBA00023010"/>
    </source>
</evidence>
<feature type="compositionally biased region" description="Low complexity" evidence="12">
    <location>
        <begin position="318"/>
        <end position="332"/>
    </location>
</feature>
<keyword evidence="13" id="KW-0812">Transmembrane</keyword>
<dbReference type="EMBL" id="JANBTW010000008">
    <property type="protein sequence ID" value="KAJ2679965.1"/>
    <property type="molecule type" value="Genomic_DNA"/>
</dbReference>
<feature type="coiled-coil region" evidence="11">
    <location>
        <begin position="215"/>
        <end position="242"/>
    </location>
</feature>
<evidence type="ECO:0000259" key="14">
    <source>
        <dbReference type="Pfam" id="PF04695"/>
    </source>
</evidence>
<dbReference type="GO" id="GO:0005778">
    <property type="term" value="C:peroxisomal membrane"/>
    <property type="evidence" value="ECO:0007669"/>
    <property type="project" value="UniProtKB-SubCell"/>
</dbReference>
<dbReference type="GO" id="GO:0016560">
    <property type="term" value="P:protein import into peroxisome matrix, docking"/>
    <property type="evidence" value="ECO:0007669"/>
    <property type="project" value="UniProtKB-UniRule"/>
</dbReference>
<keyword evidence="11" id="KW-0175">Coiled coil</keyword>
<evidence type="ECO:0000313" key="16">
    <source>
        <dbReference type="Proteomes" id="UP001151518"/>
    </source>
</evidence>
<evidence type="ECO:0000256" key="9">
    <source>
        <dbReference type="ARBA" id="ARBA00046271"/>
    </source>
</evidence>
<keyword evidence="5 10" id="KW-0472">Membrane</keyword>
<feature type="region of interest" description="Disordered" evidence="12">
    <location>
        <begin position="302"/>
        <end position="355"/>
    </location>
</feature>
<evidence type="ECO:0000313" key="15">
    <source>
        <dbReference type="EMBL" id="KAJ2679965.1"/>
    </source>
</evidence>
<dbReference type="InterPro" id="IPR036388">
    <property type="entry name" value="WH-like_DNA-bd_sf"/>
</dbReference>
<dbReference type="GO" id="GO:1990429">
    <property type="term" value="C:peroxisomal importomer complex"/>
    <property type="evidence" value="ECO:0007669"/>
    <property type="project" value="TreeGrafter"/>
</dbReference>
<keyword evidence="2 10" id="KW-0813">Transport</keyword>
<gene>
    <name evidence="15" type="primary">PEX14</name>
    <name evidence="15" type="ORF">GGI25_001154</name>
</gene>
<evidence type="ECO:0000256" key="2">
    <source>
        <dbReference type="ARBA" id="ARBA00022448"/>
    </source>
</evidence>
<dbReference type="PANTHER" id="PTHR23058:SF0">
    <property type="entry name" value="PEROXISOMAL MEMBRANE PROTEIN PEX14"/>
    <property type="match status" value="1"/>
</dbReference>
<keyword evidence="13" id="KW-1133">Transmembrane helix</keyword>
<feature type="compositionally biased region" description="Polar residues" evidence="12">
    <location>
        <begin position="336"/>
        <end position="345"/>
    </location>
</feature>
<evidence type="ECO:0000256" key="11">
    <source>
        <dbReference type="SAM" id="Coils"/>
    </source>
</evidence>
<proteinExistence type="inferred from homology"/>
<keyword evidence="4" id="KW-0811">Translocation</keyword>
<evidence type="ECO:0000256" key="3">
    <source>
        <dbReference type="ARBA" id="ARBA00022927"/>
    </source>
</evidence>
<evidence type="ECO:0000256" key="12">
    <source>
        <dbReference type="SAM" id="MobiDB-lite"/>
    </source>
</evidence>
<keyword evidence="6 10" id="KW-0576">Peroxisome</keyword>
<dbReference type="InterPro" id="IPR025655">
    <property type="entry name" value="PEX14"/>
</dbReference>
<dbReference type="Proteomes" id="UP001151518">
    <property type="component" value="Unassembled WGS sequence"/>
</dbReference>